<dbReference type="EMBL" id="CP033219">
    <property type="protein sequence ID" value="AZV78636.1"/>
    <property type="molecule type" value="Genomic_DNA"/>
</dbReference>
<feature type="chain" id="PRO_5019256539" evidence="1">
    <location>
        <begin position="21"/>
        <end position="255"/>
    </location>
</feature>
<dbReference type="Proteomes" id="UP000283063">
    <property type="component" value="Chromosome"/>
</dbReference>
<accession>A0A3T0N3N2</accession>
<dbReference type="Pfam" id="PF20569">
    <property type="entry name" value="DUF6778"/>
    <property type="match status" value="1"/>
</dbReference>
<dbReference type="PROSITE" id="PS51257">
    <property type="entry name" value="PROKAR_LIPOPROTEIN"/>
    <property type="match status" value="1"/>
</dbReference>
<keyword evidence="3" id="KW-1185">Reference proteome</keyword>
<evidence type="ECO:0000313" key="2">
    <source>
        <dbReference type="EMBL" id="AZV78636.1"/>
    </source>
</evidence>
<dbReference type="KEGG" id="sedi:EBB79_12635"/>
<feature type="signal peptide" evidence="1">
    <location>
        <begin position="1"/>
        <end position="20"/>
    </location>
</feature>
<sequence length="255" mass="27554">MTIIRKLMLLTVGLTVSACAAVDVPTRNAPFELLPEGQVSIPVGYDTREEIKPLVVSQGGSPSVTNVTPVVAVDAFGGAEFAAQKVPVHVAAVQVRVPRSLKVSEANRYLPYGDIVWREDPVGDRYVQVQTIVQTAMDRGVAGLDGPVPVILDIQITKFHALTEKARYTTGGRHGISFEMTVKHAETGALLLPTRSVRADLNAYGGQQALVAMAHGQTQKVRITQHLAGVIHQELTKPETYKDASAGFVQMLYNF</sequence>
<dbReference type="RefSeq" id="WP_127749196.1">
    <property type="nucleotide sequence ID" value="NZ_CP033219.1"/>
</dbReference>
<evidence type="ECO:0000256" key="1">
    <source>
        <dbReference type="SAM" id="SignalP"/>
    </source>
</evidence>
<keyword evidence="1" id="KW-0732">Signal</keyword>
<organism evidence="2 3">
    <name type="scientific">Parasedimentitalea marina</name>
    <dbReference type="NCBI Taxonomy" id="2483033"/>
    <lineage>
        <taxon>Bacteria</taxon>
        <taxon>Pseudomonadati</taxon>
        <taxon>Pseudomonadota</taxon>
        <taxon>Alphaproteobacteria</taxon>
        <taxon>Rhodobacterales</taxon>
        <taxon>Paracoccaceae</taxon>
        <taxon>Parasedimentitalea</taxon>
    </lineage>
</organism>
<dbReference type="AlphaFoldDB" id="A0A3T0N3N2"/>
<dbReference type="OrthoDB" id="7836640at2"/>
<proteinExistence type="predicted"/>
<reference evidence="2 3" key="1">
    <citation type="submission" date="2018-10" db="EMBL/GenBank/DDBJ databases">
        <title>Parasedimentitalea marina sp. nov., a psychrophilic bacterium isolated from deep seawater of the New Britain Trench.</title>
        <authorList>
            <person name="Cao J."/>
        </authorList>
    </citation>
    <scope>NUCLEOTIDE SEQUENCE [LARGE SCALE GENOMIC DNA]</scope>
    <source>
        <strain evidence="2 3">W43</strain>
    </source>
</reference>
<evidence type="ECO:0000313" key="3">
    <source>
        <dbReference type="Proteomes" id="UP000283063"/>
    </source>
</evidence>
<gene>
    <name evidence="2" type="ORF">EBB79_12635</name>
</gene>
<protein>
    <submittedName>
        <fullName evidence="2">Uncharacterized protein</fullName>
    </submittedName>
</protein>
<dbReference type="InterPro" id="IPR046705">
    <property type="entry name" value="DUF6778"/>
</dbReference>
<name>A0A3T0N3N2_9RHOB</name>